<comment type="caution">
    <text evidence="2">The sequence shown here is derived from an EMBL/GenBank/DDBJ whole genome shotgun (WGS) entry which is preliminary data.</text>
</comment>
<proteinExistence type="predicted"/>
<organism evidence="2 3">
    <name type="scientific">Tetrapyrgos nigripes</name>
    <dbReference type="NCBI Taxonomy" id="182062"/>
    <lineage>
        <taxon>Eukaryota</taxon>
        <taxon>Fungi</taxon>
        <taxon>Dikarya</taxon>
        <taxon>Basidiomycota</taxon>
        <taxon>Agaricomycotina</taxon>
        <taxon>Agaricomycetes</taxon>
        <taxon>Agaricomycetidae</taxon>
        <taxon>Agaricales</taxon>
        <taxon>Marasmiineae</taxon>
        <taxon>Marasmiaceae</taxon>
        <taxon>Tetrapyrgos</taxon>
    </lineage>
</organism>
<keyword evidence="1" id="KW-0472">Membrane</keyword>
<accession>A0A8H5GDQ6</accession>
<keyword evidence="1" id="KW-1133">Transmembrane helix</keyword>
<dbReference type="Proteomes" id="UP000559256">
    <property type="component" value="Unassembled WGS sequence"/>
</dbReference>
<reference evidence="2 3" key="1">
    <citation type="journal article" date="2020" name="ISME J.">
        <title>Uncovering the hidden diversity of litter-decomposition mechanisms in mushroom-forming fungi.</title>
        <authorList>
            <person name="Floudas D."/>
            <person name="Bentzer J."/>
            <person name="Ahren D."/>
            <person name="Johansson T."/>
            <person name="Persson P."/>
            <person name="Tunlid A."/>
        </authorList>
    </citation>
    <scope>NUCLEOTIDE SEQUENCE [LARGE SCALE GENOMIC DNA]</scope>
    <source>
        <strain evidence="2 3">CBS 291.85</strain>
    </source>
</reference>
<dbReference type="AlphaFoldDB" id="A0A8H5GDQ6"/>
<evidence type="ECO:0000256" key="1">
    <source>
        <dbReference type="SAM" id="Phobius"/>
    </source>
</evidence>
<evidence type="ECO:0000313" key="2">
    <source>
        <dbReference type="EMBL" id="KAF5363058.1"/>
    </source>
</evidence>
<name>A0A8H5GDQ6_9AGAR</name>
<sequence>MPEVKALCECTFKYKRKRDRIAGQDTKFMIMILTGTIVVFTTLIPTVSSLFNLPLLSCYDEEGDSELI</sequence>
<feature type="transmembrane region" description="Helical" evidence="1">
    <location>
        <begin position="28"/>
        <end position="47"/>
    </location>
</feature>
<keyword evidence="1" id="KW-0812">Transmembrane</keyword>
<dbReference type="EMBL" id="JAACJM010000035">
    <property type="protein sequence ID" value="KAF5363058.1"/>
    <property type="molecule type" value="Genomic_DNA"/>
</dbReference>
<protein>
    <submittedName>
        <fullName evidence="2">Uncharacterized protein</fullName>
    </submittedName>
</protein>
<keyword evidence="3" id="KW-1185">Reference proteome</keyword>
<evidence type="ECO:0000313" key="3">
    <source>
        <dbReference type="Proteomes" id="UP000559256"/>
    </source>
</evidence>
<gene>
    <name evidence="2" type="ORF">D9758_012665</name>
</gene>